<dbReference type="Pfam" id="PF02536">
    <property type="entry name" value="mTERF"/>
    <property type="match status" value="1"/>
</dbReference>
<accession>A0A1Y3B7R7</accession>
<evidence type="ECO:0000256" key="1">
    <source>
        <dbReference type="ARBA" id="ARBA00007692"/>
    </source>
</evidence>
<evidence type="ECO:0000313" key="4">
    <source>
        <dbReference type="Proteomes" id="UP000194236"/>
    </source>
</evidence>
<proteinExistence type="inferred from homology"/>
<comment type="similarity">
    <text evidence="1">Belongs to the mTERF family.</text>
</comment>
<dbReference type="AlphaFoldDB" id="A0A1Y3B7R7"/>
<dbReference type="Proteomes" id="UP000194236">
    <property type="component" value="Unassembled WGS sequence"/>
</dbReference>
<dbReference type="PANTHER" id="PTHR13068">
    <property type="entry name" value="CGI-12 PROTEIN-RELATED"/>
    <property type="match status" value="1"/>
</dbReference>
<comment type="caution">
    <text evidence="3">The sequence shown here is derived from an EMBL/GenBank/DDBJ whole genome shotgun (WGS) entry which is preliminary data.</text>
</comment>
<dbReference type="GO" id="GO:0005739">
    <property type="term" value="C:mitochondrion"/>
    <property type="evidence" value="ECO:0007669"/>
    <property type="project" value="TreeGrafter"/>
</dbReference>
<dbReference type="InterPro" id="IPR003690">
    <property type="entry name" value="MTERF"/>
</dbReference>
<gene>
    <name evidence="3" type="ORF">BLA29_001116</name>
</gene>
<dbReference type="GO" id="GO:0003676">
    <property type="term" value="F:nucleic acid binding"/>
    <property type="evidence" value="ECO:0007669"/>
    <property type="project" value="InterPro"/>
</dbReference>
<evidence type="ECO:0000256" key="2">
    <source>
        <dbReference type="ARBA" id="ARBA00022946"/>
    </source>
</evidence>
<dbReference type="Gene3D" id="1.25.70.10">
    <property type="entry name" value="Transcription termination factor 3, mitochondrial"/>
    <property type="match status" value="1"/>
</dbReference>
<reference evidence="3 4" key="1">
    <citation type="submission" date="2017-03" db="EMBL/GenBank/DDBJ databases">
        <title>Genome Survey of Euroglyphus maynei.</title>
        <authorList>
            <person name="Arlian L.G."/>
            <person name="Morgan M.S."/>
            <person name="Rider S.D."/>
        </authorList>
    </citation>
    <scope>NUCLEOTIDE SEQUENCE [LARGE SCALE GENOMIC DNA]</scope>
    <source>
        <strain evidence="3">Arlian Lab</strain>
        <tissue evidence="3">Whole body</tissue>
    </source>
</reference>
<dbReference type="GO" id="GO:0061668">
    <property type="term" value="P:mitochondrial ribosome assembly"/>
    <property type="evidence" value="ECO:0007669"/>
    <property type="project" value="TreeGrafter"/>
</dbReference>
<dbReference type="PANTHER" id="PTHR13068:SF112">
    <property type="entry name" value="TRANSCRIPTION TERMINATION FACTOR 3, MITOCHONDRIAL"/>
    <property type="match status" value="1"/>
</dbReference>
<organism evidence="3 4">
    <name type="scientific">Euroglyphus maynei</name>
    <name type="common">Mayne's house dust mite</name>
    <dbReference type="NCBI Taxonomy" id="6958"/>
    <lineage>
        <taxon>Eukaryota</taxon>
        <taxon>Metazoa</taxon>
        <taxon>Ecdysozoa</taxon>
        <taxon>Arthropoda</taxon>
        <taxon>Chelicerata</taxon>
        <taxon>Arachnida</taxon>
        <taxon>Acari</taxon>
        <taxon>Acariformes</taxon>
        <taxon>Sarcoptiformes</taxon>
        <taxon>Astigmata</taxon>
        <taxon>Psoroptidia</taxon>
        <taxon>Analgoidea</taxon>
        <taxon>Pyroglyphidae</taxon>
        <taxon>Pyroglyphinae</taxon>
        <taxon>Euroglyphus</taxon>
    </lineage>
</organism>
<sequence length="355" mass="41894">MKTMKFQFLRLITFSRSINYGFSKKYLHSQNVQNGNELISLSKQLESIPKWNALDKINDDNVEFLNEIRPSLKKSFNLAAYANVSDTLQQLVKLNVNLSTIEKDLKLASFIVRCDFEKDIQPLLMFLMDNGLNISQVGDVLTLNPYLFTIHIQLEDLNTIISYFKFRKFTPQDITGFFINCPKVFSLKVHTIDQHLADLGHEYRLSANEIRHIVRNQTRIILMNNHQLKKCTFVFAEQMGFNSEEIKSLLVRNPRLWTRQLRQESKGMVQSFEYVNTTMKISHEQVLNFPLILLRRVRLIRERHLYLKSLNRDQYDPNKPLYVPLNAFYQLDDSQFCIEYAKTCIDDFNRFLKTI</sequence>
<dbReference type="SMART" id="SM00733">
    <property type="entry name" value="Mterf"/>
    <property type="match status" value="4"/>
</dbReference>
<keyword evidence="2" id="KW-0809">Transit peptide</keyword>
<dbReference type="OrthoDB" id="637682at2759"/>
<evidence type="ECO:0000313" key="3">
    <source>
        <dbReference type="EMBL" id="OTF76889.1"/>
    </source>
</evidence>
<name>A0A1Y3B7R7_EURMA</name>
<keyword evidence="4" id="KW-1185">Reference proteome</keyword>
<dbReference type="EMBL" id="MUJZ01035311">
    <property type="protein sequence ID" value="OTF76889.1"/>
    <property type="molecule type" value="Genomic_DNA"/>
</dbReference>
<dbReference type="GO" id="GO:0006390">
    <property type="term" value="P:mitochondrial transcription"/>
    <property type="evidence" value="ECO:0007669"/>
    <property type="project" value="TreeGrafter"/>
</dbReference>
<dbReference type="InterPro" id="IPR038538">
    <property type="entry name" value="MTERF_sf"/>
</dbReference>
<protein>
    <submittedName>
        <fullName evidence="3">mTERF domain-containing protein 1, mitochondrial-like protein</fullName>
    </submittedName>
</protein>